<organism evidence="1 2">
    <name type="scientific">Kingdonia uniflora</name>
    <dbReference type="NCBI Taxonomy" id="39325"/>
    <lineage>
        <taxon>Eukaryota</taxon>
        <taxon>Viridiplantae</taxon>
        <taxon>Streptophyta</taxon>
        <taxon>Embryophyta</taxon>
        <taxon>Tracheophyta</taxon>
        <taxon>Spermatophyta</taxon>
        <taxon>Magnoliopsida</taxon>
        <taxon>Ranunculales</taxon>
        <taxon>Circaeasteraceae</taxon>
        <taxon>Kingdonia</taxon>
    </lineage>
</organism>
<name>A0A7J7L7T3_9MAGN</name>
<proteinExistence type="predicted"/>
<feature type="non-terminal residue" evidence="1">
    <location>
        <position position="1"/>
    </location>
</feature>
<dbReference type="Proteomes" id="UP000541444">
    <property type="component" value="Unassembled WGS sequence"/>
</dbReference>
<protein>
    <submittedName>
        <fullName evidence="1">Uncharacterized protein</fullName>
    </submittedName>
</protein>
<evidence type="ECO:0000313" key="1">
    <source>
        <dbReference type="EMBL" id="KAF6138643.1"/>
    </source>
</evidence>
<gene>
    <name evidence="1" type="ORF">GIB67_032537</name>
</gene>
<dbReference type="EMBL" id="JACGCM010002568">
    <property type="protein sequence ID" value="KAF6138643.1"/>
    <property type="molecule type" value="Genomic_DNA"/>
</dbReference>
<sequence length="65" mass="7357">ASTVPRVQQNKGPCGVHGRAISVYQPSSRARRASGIQPTDARATSRQSWILVRGHRICIWYRQQR</sequence>
<keyword evidence="2" id="KW-1185">Reference proteome</keyword>
<accession>A0A7J7L7T3</accession>
<comment type="caution">
    <text evidence="1">The sequence shown here is derived from an EMBL/GenBank/DDBJ whole genome shotgun (WGS) entry which is preliminary data.</text>
</comment>
<reference evidence="1 2" key="1">
    <citation type="journal article" date="2020" name="IScience">
        <title>Genome Sequencing of the Endangered Kingdonia uniflora (Circaeasteraceae, Ranunculales) Reveals Potential Mechanisms of Evolutionary Specialization.</title>
        <authorList>
            <person name="Sun Y."/>
            <person name="Deng T."/>
            <person name="Zhang A."/>
            <person name="Moore M.J."/>
            <person name="Landis J.B."/>
            <person name="Lin N."/>
            <person name="Zhang H."/>
            <person name="Zhang X."/>
            <person name="Huang J."/>
            <person name="Zhang X."/>
            <person name="Sun H."/>
            <person name="Wang H."/>
        </authorList>
    </citation>
    <scope>NUCLEOTIDE SEQUENCE [LARGE SCALE GENOMIC DNA]</scope>
    <source>
        <strain evidence="1">TB1705</strain>
        <tissue evidence="1">Leaf</tissue>
    </source>
</reference>
<dbReference type="AlphaFoldDB" id="A0A7J7L7T3"/>
<evidence type="ECO:0000313" key="2">
    <source>
        <dbReference type="Proteomes" id="UP000541444"/>
    </source>
</evidence>